<reference evidence="1 2" key="1">
    <citation type="submission" date="2020-08" db="EMBL/GenBank/DDBJ databases">
        <title>Functional genomics of gut bacteria from endangered species of beetles.</title>
        <authorList>
            <person name="Carlos-Shanley C."/>
        </authorList>
    </citation>
    <scope>NUCLEOTIDE SEQUENCE [LARGE SCALE GENOMIC DNA]</scope>
    <source>
        <strain evidence="1 2">S00123</strain>
    </source>
</reference>
<accession>A0A7W7ILF2</accession>
<comment type="caution">
    <text evidence="1">The sequence shown here is derived from an EMBL/GenBank/DDBJ whole genome shotgun (WGS) entry which is preliminary data.</text>
</comment>
<proteinExistence type="predicted"/>
<gene>
    <name evidence="1" type="ORF">HNP32_000002</name>
</gene>
<evidence type="ECO:0000313" key="1">
    <source>
        <dbReference type="EMBL" id="MBB4796288.1"/>
    </source>
</evidence>
<organism evidence="1 2">
    <name type="scientific">Brevundimonas bullata</name>
    <dbReference type="NCBI Taxonomy" id="13160"/>
    <lineage>
        <taxon>Bacteria</taxon>
        <taxon>Pseudomonadati</taxon>
        <taxon>Pseudomonadota</taxon>
        <taxon>Alphaproteobacteria</taxon>
        <taxon>Caulobacterales</taxon>
        <taxon>Caulobacteraceae</taxon>
        <taxon>Brevundimonas</taxon>
    </lineage>
</organism>
<keyword evidence="2" id="KW-1185">Reference proteome</keyword>
<dbReference type="AlphaFoldDB" id="A0A7W7ILF2"/>
<protein>
    <submittedName>
        <fullName evidence="1">Uncharacterized protein</fullName>
    </submittedName>
</protein>
<sequence>MLNRKPILERAFELAASGQFRIPSHVRKALLKEGYTQSDVFTLEGKATAAQLRERCTGSFEDRPSDRL</sequence>
<dbReference type="EMBL" id="JACHKY010000001">
    <property type="protein sequence ID" value="MBB4796288.1"/>
    <property type="molecule type" value="Genomic_DNA"/>
</dbReference>
<dbReference type="RefSeq" id="WP_184265470.1">
    <property type="nucleotide sequence ID" value="NZ_JACHKY010000001.1"/>
</dbReference>
<name>A0A7W7ILF2_9CAUL</name>
<evidence type="ECO:0000313" key="2">
    <source>
        <dbReference type="Proteomes" id="UP000539957"/>
    </source>
</evidence>
<dbReference type="Proteomes" id="UP000539957">
    <property type="component" value="Unassembled WGS sequence"/>
</dbReference>